<feature type="binding site" evidence="5">
    <location>
        <position position="101"/>
    </location>
    <ligand>
        <name>a divalent metal cation</name>
        <dbReference type="ChEBI" id="CHEBI:60240"/>
        <label>1</label>
    </ligand>
</feature>
<dbReference type="AlphaFoldDB" id="A0A4R7B999"/>
<evidence type="ECO:0000256" key="1">
    <source>
        <dbReference type="ARBA" id="ARBA00006964"/>
    </source>
</evidence>
<comment type="subunit">
    <text evidence="2">Homohexamer.</text>
</comment>
<protein>
    <recommendedName>
        <fullName evidence="3">GTP cyclohydrolase 1 type 2 homolog</fullName>
    </recommendedName>
</protein>
<dbReference type="InterPro" id="IPR036069">
    <property type="entry name" value="DUF34/NIF3_sf"/>
</dbReference>
<dbReference type="Gene3D" id="3.40.1390.30">
    <property type="entry name" value="NIF3 (NGG1p interacting factor 3)-like"/>
    <property type="match status" value="2"/>
</dbReference>
<comment type="caution">
    <text evidence="6">The sequence shown here is derived from an EMBL/GenBank/DDBJ whole genome shotgun (WGS) entry which is preliminary data.</text>
</comment>
<evidence type="ECO:0000256" key="2">
    <source>
        <dbReference type="ARBA" id="ARBA00011643"/>
    </source>
</evidence>
<dbReference type="OrthoDB" id="9800881at2"/>
<feature type="binding site" evidence="5">
    <location>
        <position position="220"/>
    </location>
    <ligand>
        <name>a divalent metal cation</name>
        <dbReference type="ChEBI" id="CHEBI:60240"/>
        <label>1</label>
    </ligand>
</feature>
<dbReference type="Pfam" id="PF01784">
    <property type="entry name" value="DUF34_NIF3"/>
    <property type="match status" value="1"/>
</dbReference>
<reference evidence="6 7" key="1">
    <citation type="submission" date="2019-03" db="EMBL/GenBank/DDBJ databases">
        <title>Genomic Encyclopedia of Type Strains, Phase III (KMG-III): the genomes of soil and plant-associated and newly described type strains.</title>
        <authorList>
            <person name="Whitman W."/>
        </authorList>
    </citation>
    <scope>NUCLEOTIDE SEQUENCE [LARGE SCALE GENOMIC DNA]</scope>
    <source>
        <strain evidence="6 7">CECT 8976</strain>
    </source>
</reference>
<feature type="binding site" evidence="5">
    <location>
        <position position="63"/>
    </location>
    <ligand>
        <name>a divalent metal cation</name>
        <dbReference type="ChEBI" id="CHEBI:60240"/>
        <label>1</label>
    </ligand>
</feature>
<evidence type="ECO:0000313" key="7">
    <source>
        <dbReference type="Proteomes" id="UP000295611"/>
    </source>
</evidence>
<keyword evidence="7" id="KW-1185">Reference proteome</keyword>
<feature type="binding site" evidence="5">
    <location>
        <position position="216"/>
    </location>
    <ligand>
        <name>a divalent metal cation</name>
        <dbReference type="ChEBI" id="CHEBI:60240"/>
        <label>1</label>
    </ligand>
</feature>
<evidence type="ECO:0000256" key="3">
    <source>
        <dbReference type="ARBA" id="ARBA00022112"/>
    </source>
</evidence>
<dbReference type="RefSeq" id="WP_133679539.1">
    <property type="nucleotide sequence ID" value="NZ_SNZP01000005.1"/>
</dbReference>
<comment type="similarity">
    <text evidence="1">Belongs to the GTP cyclohydrolase I type 2/NIF3 family.</text>
</comment>
<evidence type="ECO:0000256" key="5">
    <source>
        <dbReference type="PIRSR" id="PIRSR602678-1"/>
    </source>
</evidence>
<dbReference type="NCBIfam" id="TIGR00486">
    <property type="entry name" value="YbgI_SA1388"/>
    <property type="match status" value="1"/>
</dbReference>
<dbReference type="PANTHER" id="PTHR13799:SF14">
    <property type="entry name" value="GTP CYCLOHYDROLASE 1 TYPE 2 HOMOLOG"/>
    <property type="match status" value="1"/>
</dbReference>
<accession>A0A4R7B999</accession>
<dbReference type="SUPFAM" id="SSF102705">
    <property type="entry name" value="NIF3 (NGG1p interacting factor 3)-like"/>
    <property type="match status" value="1"/>
</dbReference>
<gene>
    <name evidence="6" type="ORF">DFP86_10521</name>
</gene>
<evidence type="ECO:0000256" key="4">
    <source>
        <dbReference type="ARBA" id="ARBA00022723"/>
    </source>
</evidence>
<dbReference type="Proteomes" id="UP000295611">
    <property type="component" value="Unassembled WGS sequence"/>
</dbReference>
<dbReference type="GO" id="GO:0005737">
    <property type="term" value="C:cytoplasm"/>
    <property type="evidence" value="ECO:0007669"/>
    <property type="project" value="TreeGrafter"/>
</dbReference>
<sequence length="248" mass="27155">MLLTALVGYLDGMLEPWRFKDYAPNGLQVEGRAEVQRVICGVTASQALIDEALRQKADAILVHHGYFWKGEDSRVVGLKKRRLQALLSNDISLLAYHLPLDAHPLVGNNAQLAEVLDLRVDGQGGEQDLLWHGKLALQMTAGAWCEDVSRRLGRQALLLGDAHKPIRRVAWCTGGAQDFFDAAIAMGVDAFLTGEVSEKNQHMAMESGCVFVAAGHHATERFGIKALGRCVKDDFGIEVAFVDLENPV</sequence>
<dbReference type="InterPro" id="IPR002678">
    <property type="entry name" value="DUF34/NIF3"/>
</dbReference>
<dbReference type="GO" id="GO:0046872">
    <property type="term" value="F:metal ion binding"/>
    <property type="evidence" value="ECO:0007669"/>
    <property type="project" value="UniProtKB-KW"/>
</dbReference>
<proteinExistence type="inferred from homology"/>
<dbReference type="EMBL" id="SNZP01000005">
    <property type="protein sequence ID" value="TDR80167.1"/>
    <property type="molecule type" value="Genomic_DNA"/>
</dbReference>
<evidence type="ECO:0000313" key="6">
    <source>
        <dbReference type="EMBL" id="TDR80167.1"/>
    </source>
</evidence>
<feature type="binding site" evidence="5">
    <location>
        <position position="64"/>
    </location>
    <ligand>
        <name>a divalent metal cation</name>
        <dbReference type="ChEBI" id="CHEBI:60240"/>
        <label>2</label>
    </ligand>
</feature>
<keyword evidence="4 5" id="KW-0479">Metal-binding</keyword>
<name>A0A4R7B999_9NEIS</name>
<dbReference type="FunFam" id="3.40.1390.30:FF:000002">
    <property type="entry name" value="Nif3-like dinuclear metal center protein"/>
    <property type="match status" value="1"/>
</dbReference>
<dbReference type="PANTHER" id="PTHR13799">
    <property type="entry name" value="NGG1 INTERACTING FACTOR 3"/>
    <property type="match status" value="1"/>
</dbReference>
<organism evidence="6 7">
    <name type="scientific">Paludibacterium purpuratum</name>
    <dbReference type="NCBI Taxonomy" id="1144873"/>
    <lineage>
        <taxon>Bacteria</taxon>
        <taxon>Pseudomonadati</taxon>
        <taxon>Pseudomonadota</taxon>
        <taxon>Betaproteobacteria</taxon>
        <taxon>Neisseriales</taxon>
        <taxon>Chromobacteriaceae</taxon>
        <taxon>Paludibacterium</taxon>
    </lineage>
</organism>